<dbReference type="Proteomes" id="UP000527616">
    <property type="component" value="Unassembled WGS sequence"/>
</dbReference>
<keyword evidence="2" id="KW-1185">Reference proteome</keyword>
<sequence length="35" mass="3624">MARPQLPPARDLPDPVAMLARILRAGVPPPAPPAA</sequence>
<dbReference type="EMBL" id="JACBZS010000001">
    <property type="protein sequence ID" value="NYI71021.1"/>
    <property type="molecule type" value="Genomic_DNA"/>
</dbReference>
<proteinExistence type="predicted"/>
<comment type="caution">
    <text evidence="1">The sequence shown here is derived from an EMBL/GenBank/DDBJ whole genome shotgun (WGS) entry which is preliminary data.</text>
</comment>
<evidence type="ECO:0000313" key="1">
    <source>
        <dbReference type="EMBL" id="NYI71021.1"/>
    </source>
</evidence>
<name>A0A7Z0D8P6_9ACTN</name>
<accession>A0A7Z0D8P6</accession>
<reference evidence="1 2" key="1">
    <citation type="submission" date="2020-07" db="EMBL/GenBank/DDBJ databases">
        <title>Sequencing the genomes of 1000 actinobacteria strains.</title>
        <authorList>
            <person name="Klenk H.-P."/>
        </authorList>
    </citation>
    <scope>NUCLEOTIDE SEQUENCE [LARGE SCALE GENOMIC DNA]</scope>
    <source>
        <strain evidence="1 2">DSM 103164</strain>
    </source>
</reference>
<organism evidence="1 2">
    <name type="scientific">Naumannella cuiyingiana</name>
    <dbReference type="NCBI Taxonomy" id="1347891"/>
    <lineage>
        <taxon>Bacteria</taxon>
        <taxon>Bacillati</taxon>
        <taxon>Actinomycetota</taxon>
        <taxon>Actinomycetes</taxon>
        <taxon>Propionibacteriales</taxon>
        <taxon>Propionibacteriaceae</taxon>
        <taxon>Naumannella</taxon>
    </lineage>
</organism>
<dbReference type="AlphaFoldDB" id="A0A7Z0D8P6"/>
<gene>
    <name evidence="1" type="ORF">GGQ54_001581</name>
</gene>
<protein>
    <submittedName>
        <fullName evidence="1">Uncharacterized protein</fullName>
    </submittedName>
</protein>
<evidence type="ECO:0000313" key="2">
    <source>
        <dbReference type="Proteomes" id="UP000527616"/>
    </source>
</evidence>